<dbReference type="InterPro" id="IPR051046">
    <property type="entry name" value="MurCDEF_CellWall_CoF430Synth"/>
</dbReference>
<evidence type="ECO:0000256" key="1">
    <source>
        <dbReference type="ARBA" id="ARBA00022598"/>
    </source>
</evidence>
<name>A0A2T4PYT6_STAWA</name>
<dbReference type="InterPro" id="IPR004101">
    <property type="entry name" value="Mur_ligase_C"/>
</dbReference>
<evidence type="ECO:0000256" key="3">
    <source>
        <dbReference type="ARBA" id="ARBA00022840"/>
    </source>
</evidence>
<evidence type="ECO:0000256" key="2">
    <source>
        <dbReference type="ARBA" id="ARBA00022741"/>
    </source>
</evidence>
<organism evidence="6 7">
    <name type="scientific">Staphylococcus warneri</name>
    <dbReference type="NCBI Taxonomy" id="1292"/>
    <lineage>
        <taxon>Bacteria</taxon>
        <taxon>Bacillati</taxon>
        <taxon>Bacillota</taxon>
        <taxon>Bacilli</taxon>
        <taxon>Bacillales</taxon>
        <taxon>Staphylococcaceae</taxon>
        <taxon>Staphylococcus</taxon>
    </lineage>
</organism>
<dbReference type="RefSeq" id="WP_107533106.1">
    <property type="nucleotide sequence ID" value="NZ_PZEV01000034.1"/>
</dbReference>
<gene>
    <name evidence="6" type="ORF">BU085_09705</name>
</gene>
<evidence type="ECO:0000259" key="4">
    <source>
        <dbReference type="Pfam" id="PF02875"/>
    </source>
</evidence>
<dbReference type="GO" id="GO:0016881">
    <property type="term" value="F:acid-amino acid ligase activity"/>
    <property type="evidence" value="ECO:0007669"/>
    <property type="project" value="InterPro"/>
</dbReference>
<keyword evidence="1 6" id="KW-0436">Ligase</keyword>
<sequence length="686" mass="77556">MLTIKDISNIIGGTLYDIENNIDREINDFETIYGFVKSKHTAYFSPKKDTWWRELGRSKNAPEGNDLIDKSNPNVGLIITETYVEGLEYKIPQLIVQDSIKAFKTLAIYIRNQYKNPVIAITGSMGKSSTRMLTASLLKDYPIQENRGNNNIRAAIYANMLKLIKNPDFAVIETSLNAINHRENTSLYLKPDIAVITGIGAAHFSTFNSIKEIAELKSRIFAGLSENGVAIINGDTMFADYLIDQAHQYTQNVQTYSIGNSLDSTLKPAQITYLKGAIKIEIEVNGERCNYQINTFSDGMISNTLAAILILKNLNIPVKAEYLYNFEPFSKILKMKEIQTPTHKTTLIDDTHNASLPAMINAIKAFDTQTEFFKGNKIIALGKINDLGHKSRDTHQELIPYLSNSNADYILCLDDDLRPVVNKIKNKHITYYPNKELMINDLKYLCNEDSVVLLKSSSGGTQFPEVAKTLPNILAKTKLEANFKDLFSAISNNGKSYIIVNNDTNEIEEQFNVENSMTIEGMGPLVYYMNAIDVQVPNEELQLKEWVTNNSNFFTGKTINVYELLTSMSKGPHPSESYELADYLFKNFANRKKYTNSIIANYNLSDSIATNLTGRFRVKERQSFTVSDLLSIYNDYKYDLFKFNNAFIIGLKYKNGFIRGFNKTIIFTSFNDINEAKNLLNDNGGN</sequence>
<feature type="domain" description="Mur ligase central" evidence="5">
    <location>
        <begin position="121"/>
        <end position="310"/>
    </location>
</feature>
<dbReference type="SUPFAM" id="SSF53244">
    <property type="entry name" value="MurD-like peptide ligases, peptide-binding domain"/>
    <property type="match status" value="1"/>
</dbReference>
<dbReference type="EMBL" id="PZEV01000034">
    <property type="protein sequence ID" value="PTI50253.1"/>
    <property type="molecule type" value="Genomic_DNA"/>
</dbReference>
<dbReference type="Pfam" id="PF08245">
    <property type="entry name" value="Mur_ligase_M"/>
    <property type="match status" value="1"/>
</dbReference>
<dbReference type="Gene3D" id="3.40.1190.10">
    <property type="entry name" value="Mur-like, catalytic domain"/>
    <property type="match status" value="1"/>
</dbReference>
<protein>
    <submittedName>
        <fullName evidence="6">Glutamate ligase</fullName>
    </submittedName>
</protein>
<dbReference type="PANTHER" id="PTHR43024">
    <property type="entry name" value="UDP-N-ACETYLMURAMOYL-TRIPEPTIDE--D-ALANYL-D-ALANINE LIGASE"/>
    <property type="match status" value="1"/>
</dbReference>
<feature type="domain" description="Mur ligase C-terminal" evidence="4">
    <location>
        <begin position="341"/>
        <end position="457"/>
    </location>
</feature>
<dbReference type="InterPro" id="IPR036615">
    <property type="entry name" value="Mur_ligase_C_dom_sf"/>
</dbReference>
<dbReference type="InterPro" id="IPR036565">
    <property type="entry name" value="Mur-like_cat_sf"/>
</dbReference>
<keyword evidence="3" id="KW-0067">ATP-binding</keyword>
<dbReference type="SUPFAM" id="SSF53623">
    <property type="entry name" value="MurD-like peptide ligases, catalytic domain"/>
    <property type="match status" value="1"/>
</dbReference>
<evidence type="ECO:0000259" key="5">
    <source>
        <dbReference type="Pfam" id="PF08245"/>
    </source>
</evidence>
<proteinExistence type="predicted"/>
<accession>A0A2T4PYT6</accession>
<dbReference type="AlphaFoldDB" id="A0A2T4PYT6"/>
<dbReference type="InterPro" id="IPR013221">
    <property type="entry name" value="Mur_ligase_cen"/>
</dbReference>
<comment type="caution">
    <text evidence="6">The sequence shown here is derived from an EMBL/GenBank/DDBJ whole genome shotgun (WGS) entry which is preliminary data.</text>
</comment>
<dbReference type="Gene3D" id="3.90.190.20">
    <property type="entry name" value="Mur ligase, C-terminal domain"/>
    <property type="match status" value="1"/>
</dbReference>
<dbReference type="GO" id="GO:0005524">
    <property type="term" value="F:ATP binding"/>
    <property type="evidence" value="ECO:0007669"/>
    <property type="project" value="UniProtKB-KW"/>
</dbReference>
<reference evidence="6 7" key="1">
    <citation type="journal article" date="2016" name="Front. Microbiol.">
        <title>Comprehensive Phylogenetic Analysis of Bovine Non-aureus Staphylococci Species Based on Whole-Genome Sequencing.</title>
        <authorList>
            <person name="Naushad S."/>
            <person name="Barkema H.W."/>
            <person name="Luby C."/>
            <person name="Condas L.A."/>
            <person name="Nobrega D.B."/>
            <person name="Carson D.A."/>
            <person name="De Buck J."/>
        </authorList>
    </citation>
    <scope>NUCLEOTIDE SEQUENCE [LARGE SCALE GENOMIC DNA]</scope>
    <source>
        <strain evidence="6 7">SNUC 2993</strain>
    </source>
</reference>
<keyword evidence="2" id="KW-0547">Nucleotide-binding</keyword>
<dbReference type="Proteomes" id="UP000240717">
    <property type="component" value="Unassembled WGS sequence"/>
</dbReference>
<evidence type="ECO:0000313" key="6">
    <source>
        <dbReference type="EMBL" id="PTI50253.1"/>
    </source>
</evidence>
<dbReference type="Pfam" id="PF02875">
    <property type="entry name" value="Mur_ligase_C"/>
    <property type="match status" value="1"/>
</dbReference>
<dbReference type="PANTHER" id="PTHR43024:SF1">
    <property type="entry name" value="UDP-N-ACETYLMURAMOYL-TRIPEPTIDE--D-ALANYL-D-ALANINE LIGASE"/>
    <property type="match status" value="1"/>
</dbReference>
<evidence type="ECO:0000313" key="7">
    <source>
        <dbReference type="Proteomes" id="UP000240717"/>
    </source>
</evidence>